<dbReference type="GO" id="GO:0008081">
    <property type="term" value="F:phosphoric diester hydrolase activity"/>
    <property type="evidence" value="ECO:0007669"/>
    <property type="project" value="InterPro"/>
</dbReference>
<dbReference type="InterPro" id="IPR017946">
    <property type="entry name" value="PLC-like_Pdiesterase_TIM-brl"/>
</dbReference>
<dbReference type="EC" id="4.6.1.13" evidence="2"/>
<dbReference type="InterPro" id="IPR000909">
    <property type="entry name" value="PLipase_C_PInositol-sp_X_dom"/>
</dbReference>
<accession>A0A1T5LLV0</accession>
<organism evidence="7 8">
    <name type="scientific">Maledivibacter halophilus</name>
    <dbReference type="NCBI Taxonomy" id="36842"/>
    <lineage>
        <taxon>Bacteria</taxon>
        <taxon>Bacillati</taxon>
        <taxon>Bacillota</taxon>
        <taxon>Clostridia</taxon>
        <taxon>Peptostreptococcales</taxon>
        <taxon>Caminicellaceae</taxon>
        <taxon>Maledivibacter</taxon>
    </lineage>
</organism>
<evidence type="ECO:0000313" key="7">
    <source>
        <dbReference type="EMBL" id="SKC76936.1"/>
    </source>
</evidence>
<dbReference type="GO" id="GO:0006629">
    <property type="term" value="P:lipid metabolic process"/>
    <property type="evidence" value="ECO:0007669"/>
    <property type="project" value="InterPro"/>
</dbReference>
<dbReference type="OrthoDB" id="7191982at2"/>
<dbReference type="SMART" id="SM00148">
    <property type="entry name" value="PLCXc"/>
    <property type="match status" value="1"/>
</dbReference>
<evidence type="ECO:0000313" key="8">
    <source>
        <dbReference type="Proteomes" id="UP000190285"/>
    </source>
</evidence>
<dbReference type="CDD" id="cd08586">
    <property type="entry name" value="PI-PLCc_BcPLC_like"/>
    <property type="match status" value="1"/>
</dbReference>
<name>A0A1T5LLV0_9FIRM</name>
<dbReference type="GO" id="GO:0004436">
    <property type="term" value="F:phosphatidylinositol diacylglycerol-lyase activity"/>
    <property type="evidence" value="ECO:0007669"/>
    <property type="project" value="UniProtKB-EC"/>
</dbReference>
<dbReference type="Gene3D" id="3.20.20.190">
    <property type="entry name" value="Phosphatidylinositol (PI) phosphodiesterase"/>
    <property type="match status" value="1"/>
</dbReference>
<evidence type="ECO:0000256" key="2">
    <source>
        <dbReference type="ARBA" id="ARBA00012581"/>
    </source>
</evidence>
<dbReference type="PANTHER" id="PTHR13593:SF113">
    <property type="entry name" value="SI:DKEY-266F7.9"/>
    <property type="match status" value="1"/>
</dbReference>
<evidence type="ECO:0000256" key="4">
    <source>
        <dbReference type="ARBA" id="ARBA00030474"/>
    </source>
</evidence>
<dbReference type="AlphaFoldDB" id="A0A1T5LLV0"/>
<dbReference type="RefSeq" id="WP_079492752.1">
    <property type="nucleotide sequence ID" value="NZ_FUZT01000007.1"/>
</dbReference>
<dbReference type="PROSITE" id="PS50007">
    <property type="entry name" value="PIPLC_X_DOMAIN"/>
    <property type="match status" value="1"/>
</dbReference>
<proteinExistence type="predicted"/>
<dbReference type="InterPro" id="IPR051057">
    <property type="entry name" value="PI-PLC_domain"/>
</dbReference>
<feature type="domain" description="Phosphatidylinositol-specific phospholipase C X" evidence="6">
    <location>
        <begin position="190"/>
        <end position="325"/>
    </location>
</feature>
<dbReference type="PANTHER" id="PTHR13593">
    <property type="match status" value="1"/>
</dbReference>
<dbReference type="EMBL" id="FUZT01000007">
    <property type="protein sequence ID" value="SKC76936.1"/>
    <property type="molecule type" value="Genomic_DNA"/>
</dbReference>
<reference evidence="7 8" key="1">
    <citation type="submission" date="2017-02" db="EMBL/GenBank/DDBJ databases">
        <authorList>
            <person name="Peterson S.W."/>
        </authorList>
    </citation>
    <scope>NUCLEOTIDE SEQUENCE [LARGE SCALE GENOMIC DNA]</scope>
    <source>
        <strain evidence="7 8">M1</strain>
    </source>
</reference>
<protein>
    <recommendedName>
        <fullName evidence="3">1-phosphatidylinositol phosphodiesterase</fullName>
        <ecNumber evidence="2">4.6.1.13</ecNumber>
    </recommendedName>
    <alternativeName>
        <fullName evidence="4">Phosphatidylinositol diacylglycerol-lyase</fullName>
    </alternativeName>
    <alternativeName>
        <fullName evidence="5">Phosphatidylinositol-specific phospholipase C</fullName>
    </alternativeName>
</protein>
<evidence type="ECO:0000256" key="5">
    <source>
        <dbReference type="ARBA" id="ARBA00030782"/>
    </source>
</evidence>
<dbReference type="Pfam" id="PF00388">
    <property type="entry name" value="PI-PLC-X"/>
    <property type="match status" value="1"/>
</dbReference>
<evidence type="ECO:0000256" key="3">
    <source>
        <dbReference type="ARBA" id="ARBA00019758"/>
    </source>
</evidence>
<evidence type="ECO:0000259" key="6">
    <source>
        <dbReference type="SMART" id="SM00148"/>
    </source>
</evidence>
<evidence type="ECO:0000256" key="1">
    <source>
        <dbReference type="ARBA" id="ARBA00001316"/>
    </source>
</evidence>
<comment type="catalytic activity">
    <reaction evidence="1">
        <text>a 1,2-diacyl-sn-glycero-3-phospho-(1D-myo-inositol) = 1D-myo-inositol 1,2-cyclic phosphate + a 1,2-diacyl-sn-glycerol</text>
        <dbReference type="Rhea" id="RHEA:17093"/>
        <dbReference type="ChEBI" id="CHEBI:17815"/>
        <dbReference type="ChEBI" id="CHEBI:57880"/>
        <dbReference type="ChEBI" id="CHEBI:58484"/>
        <dbReference type="EC" id="4.6.1.13"/>
    </reaction>
</comment>
<gene>
    <name evidence="7" type="ORF">SAMN02194393_03063</name>
</gene>
<sequence>MKYHNNEVYFSCGSNANFTLENGTYKISECSVTDGQDPDKNVKPGNIYNFSSDGKMSFRLGRKASEDVAKWFNKRITIDNSTFGHSAGELNFAFMGILRLKLKNLPSSSMETTIEFKDIAIAQGHTTGRNNWWFSGRNCFNTNDNNCVHAIGKADDGTYYCAMVRRGGNDVNEYEIKSVEKIQPNWMEKMDGNLMLSQLSIPGTHDSGTKLVSTSLARCQNFSIRAQLYHGIRFFDIRLKYENSSLKLFHDNFRCDLDFTQVLDWCSQYLQEFKNETILMSVKSEGGDICDAFRTTINNYKKLFLETKIIPTLEESRGKIVLFCRINFPGNGIQLYDGWKDNTQFTISTDDYTFEIEDHYNTNESEKIDQIQKNIDNAIKDTDSSHYYLTFSSLAYLSDNTPYGHSKEINKNLLQYLKKQTGNEKVGTILMDYYNNHGELGENALVETIISRN</sequence>
<dbReference type="Proteomes" id="UP000190285">
    <property type="component" value="Unassembled WGS sequence"/>
</dbReference>
<keyword evidence="8" id="KW-1185">Reference proteome</keyword>
<dbReference type="STRING" id="36842.SAMN02194393_03063"/>
<dbReference type="SUPFAM" id="SSF51695">
    <property type="entry name" value="PLC-like phosphodiesterases"/>
    <property type="match status" value="1"/>
</dbReference>